<accession>H0UIS9</accession>
<organism evidence="11 12">
    <name type="scientific">Jonquetella anthropi DSM 22815</name>
    <dbReference type="NCBI Taxonomy" id="885272"/>
    <lineage>
        <taxon>Bacteria</taxon>
        <taxon>Thermotogati</taxon>
        <taxon>Synergistota</taxon>
        <taxon>Synergistia</taxon>
        <taxon>Synergistales</taxon>
        <taxon>Dethiosulfovibrionaceae</taxon>
        <taxon>Jonquetella</taxon>
    </lineage>
</organism>
<dbReference type="InterPro" id="IPR007387">
    <property type="entry name" value="TRAP_DctQ"/>
</dbReference>
<evidence type="ECO:0000256" key="8">
    <source>
        <dbReference type="ARBA" id="ARBA00038436"/>
    </source>
</evidence>
<evidence type="ECO:0000256" key="1">
    <source>
        <dbReference type="ARBA" id="ARBA00004429"/>
    </source>
</evidence>
<dbReference type="PANTHER" id="PTHR35011">
    <property type="entry name" value="2,3-DIKETO-L-GULONATE TRAP TRANSPORTER SMALL PERMEASE PROTEIN YIAM"/>
    <property type="match status" value="1"/>
</dbReference>
<sequence>MKKLQAVFSAIAGFCLVIVFLVTFGQVIERYVFHVSMPWASDVTRFAFVYSVFLGMAVGVMKRGHLNIDVLVQAFPAKFRPWFDLLATAVMLFFLAAIFWYSIPFVQSNMDQMANYVRVPMGVMYVSVPITVAVMLACLAVQAVRQVRALSGAKQAEAGRR</sequence>
<evidence type="ECO:0000313" key="12">
    <source>
        <dbReference type="Proteomes" id="UP000003806"/>
    </source>
</evidence>
<evidence type="ECO:0000256" key="3">
    <source>
        <dbReference type="ARBA" id="ARBA00022475"/>
    </source>
</evidence>
<dbReference type="RefSeq" id="WP_008520140.1">
    <property type="nucleotide sequence ID" value="NZ_CM001376.1"/>
</dbReference>
<dbReference type="HOGENOM" id="CLU_086356_3_6_0"/>
<keyword evidence="3" id="KW-1003">Cell membrane</keyword>
<protein>
    <submittedName>
        <fullName evidence="11">TRAP-type C4-dicarboxylate transport system, small permease component</fullName>
    </submittedName>
</protein>
<dbReference type="PANTHER" id="PTHR35011:SF2">
    <property type="entry name" value="2,3-DIKETO-L-GULONATE TRAP TRANSPORTER SMALL PERMEASE PROTEIN YIAM"/>
    <property type="match status" value="1"/>
</dbReference>
<dbReference type="GO" id="GO:0015740">
    <property type="term" value="P:C4-dicarboxylate transport"/>
    <property type="evidence" value="ECO:0007669"/>
    <property type="project" value="TreeGrafter"/>
</dbReference>
<dbReference type="eggNOG" id="COG3090">
    <property type="taxonomic scope" value="Bacteria"/>
</dbReference>
<keyword evidence="2" id="KW-0813">Transport</keyword>
<comment type="subcellular location">
    <subcellularLocation>
        <location evidence="1">Cell inner membrane</location>
        <topology evidence="1">Multi-pass membrane protein</topology>
    </subcellularLocation>
</comment>
<evidence type="ECO:0000256" key="9">
    <source>
        <dbReference type="SAM" id="Phobius"/>
    </source>
</evidence>
<evidence type="ECO:0000256" key="4">
    <source>
        <dbReference type="ARBA" id="ARBA00022519"/>
    </source>
</evidence>
<gene>
    <name evidence="11" type="ORF">JonanDRAFT_0304</name>
</gene>
<keyword evidence="12" id="KW-1185">Reference proteome</keyword>
<feature type="transmembrane region" description="Helical" evidence="9">
    <location>
        <begin position="43"/>
        <end position="61"/>
    </location>
</feature>
<dbReference type="Pfam" id="PF04290">
    <property type="entry name" value="DctQ"/>
    <property type="match status" value="1"/>
</dbReference>
<name>H0UIS9_9BACT</name>
<keyword evidence="6 9" id="KW-1133">Transmembrane helix</keyword>
<keyword evidence="7 9" id="KW-0472">Membrane</keyword>
<dbReference type="GO" id="GO:0022857">
    <property type="term" value="F:transmembrane transporter activity"/>
    <property type="evidence" value="ECO:0007669"/>
    <property type="project" value="TreeGrafter"/>
</dbReference>
<evidence type="ECO:0000313" key="11">
    <source>
        <dbReference type="EMBL" id="EHM12723.1"/>
    </source>
</evidence>
<evidence type="ECO:0000259" key="10">
    <source>
        <dbReference type="Pfam" id="PF04290"/>
    </source>
</evidence>
<comment type="similarity">
    <text evidence="8">Belongs to the TRAP transporter small permease family.</text>
</comment>
<dbReference type="Proteomes" id="UP000003806">
    <property type="component" value="Chromosome"/>
</dbReference>
<dbReference type="GO" id="GO:0005886">
    <property type="term" value="C:plasma membrane"/>
    <property type="evidence" value="ECO:0007669"/>
    <property type="project" value="UniProtKB-SubCell"/>
</dbReference>
<dbReference type="EMBL" id="CM001376">
    <property type="protein sequence ID" value="EHM12723.1"/>
    <property type="molecule type" value="Genomic_DNA"/>
</dbReference>
<feature type="transmembrane region" description="Helical" evidence="9">
    <location>
        <begin position="123"/>
        <end position="144"/>
    </location>
</feature>
<proteinExistence type="inferred from homology"/>
<dbReference type="OrthoDB" id="45144at2"/>
<keyword evidence="5 9" id="KW-0812">Transmembrane</keyword>
<feature type="domain" description="Tripartite ATP-independent periplasmic transporters DctQ component" evidence="10">
    <location>
        <begin position="20"/>
        <end position="148"/>
    </location>
</feature>
<evidence type="ECO:0000256" key="2">
    <source>
        <dbReference type="ARBA" id="ARBA00022448"/>
    </source>
</evidence>
<dbReference type="InterPro" id="IPR055348">
    <property type="entry name" value="DctQ"/>
</dbReference>
<evidence type="ECO:0000256" key="5">
    <source>
        <dbReference type="ARBA" id="ARBA00022692"/>
    </source>
</evidence>
<dbReference type="STRING" id="885272.JonanDRAFT_0304"/>
<evidence type="ECO:0000256" key="7">
    <source>
        <dbReference type="ARBA" id="ARBA00023136"/>
    </source>
</evidence>
<evidence type="ECO:0000256" key="6">
    <source>
        <dbReference type="ARBA" id="ARBA00022989"/>
    </source>
</evidence>
<feature type="transmembrane region" description="Helical" evidence="9">
    <location>
        <begin position="7"/>
        <end position="28"/>
    </location>
</feature>
<reference evidence="11 12" key="1">
    <citation type="submission" date="2011-11" db="EMBL/GenBank/DDBJ databases">
        <title>The Noncontiguous Finished genome of Jonquetella anthropi DSM 22815.</title>
        <authorList>
            <consortium name="US DOE Joint Genome Institute (JGI-PGF)"/>
            <person name="Lucas S."/>
            <person name="Copeland A."/>
            <person name="Lapidus A."/>
            <person name="Glavina del Rio T."/>
            <person name="Dalin E."/>
            <person name="Tice H."/>
            <person name="Bruce D."/>
            <person name="Goodwin L."/>
            <person name="Pitluck S."/>
            <person name="Peters L."/>
            <person name="Mikhailova N."/>
            <person name="Held B."/>
            <person name="Kyrpides N."/>
            <person name="Mavromatis K."/>
            <person name="Ivanova N."/>
            <person name="Markowitz V."/>
            <person name="Cheng J.-F."/>
            <person name="Hugenholtz P."/>
            <person name="Woyke T."/>
            <person name="Wu D."/>
            <person name="Gronow S."/>
            <person name="Wellnitz S."/>
            <person name="Brambilla E."/>
            <person name="Klenk H.-P."/>
            <person name="Eisen J.A."/>
        </authorList>
    </citation>
    <scope>NUCLEOTIDE SEQUENCE [LARGE SCALE GENOMIC DNA]</scope>
    <source>
        <strain evidence="11 12">DSM 22815</strain>
    </source>
</reference>
<feature type="transmembrane region" description="Helical" evidence="9">
    <location>
        <begin position="82"/>
        <end position="103"/>
    </location>
</feature>
<dbReference type="AlphaFoldDB" id="H0UIS9"/>
<keyword evidence="4" id="KW-0997">Cell inner membrane</keyword>